<dbReference type="Pfam" id="PF13688">
    <property type="entry name" value="Reprolysin_5"/>
    <property type="match status" value="1"/>
</dbReference>
<dbReference type="OrthoDB" id="2149267at2759"/>
<dbReference type="GO" id="GO:0046872">
    <property type="term" value="F:metal ion binding"/>
    <property type="evidence" value="ECO:0007669"/>
    <property type="project" value="UniProtKB-KW"/>
</dbReference>
<dbReference type="Proteomes" id="UP000005239">
    <property type="component" value="Unassembled WGS sequence"/>
</dbReference>
<accession>A0A8R1UP32</accession>
<feature type="binding site" evidence="1">
    <location>
        <position position="534"/>
    </location>
    <ligand>
        <name>Zn(2+)</name>
        <dbReference type="ChEBI" id="CHEBI:29105"/>
        <note>catalytic</note>
    </ligand>
</feature>
<keyword evidence="1" id="KW-0862">Zinc</keyword>
<feature type="active site" evidence="1">
    <location>
        <position position="525"/>
    </location>
</feature>
<keyword evidence="1" id="KW-0479">Metal-binding</keyword>
<dbReference type="GO" id="GO:0005886">
    <property type="term" value="C:plasma membrane"/>
    <property type="evidence" value="ECO:0000318"/>
    <property type="project" value="GO_Central"/>
</dbReference>
<dbReference type="PANTHER" id="PTHR45702:SF2">
    <property type="entry name" value="KUZBANIAN, ISOFORM A"/>
    <property type="match status" value="1"/>
</dbReference>
<dbReference type="SUPFAM" id="SSF55486">
    <property type="entry name" value="Metalloproteases ('zincins'), catalytic domain"/>
    <property type="match status" value="1"/>
</dbReference>
<accession>A0A2A6BRV5</accession>
<organism evidence="3 4">
    <name type="scientific">Pristionchus pacificus</name>
    <name type="common">Parasitic nematode worm</name>
    <dbReference type="NCBI Taxonomy" id="54126"/>
    <lineage>
        <taxon>Eukaryota</taxon>
        <taxon>Metazoa</taxon>
        <taxon>Ecdysozoa</taxon>
        <taxon>Nematoda</taxon>
        <taxon>Chromadorea</taxon>
        <taxon>Rhabditida</taxon>
        <taxon>Rhabditina</taxon>
        <taxon>Diplogasteromorpha</taxon>
        <taxon>Diplogasteroidea</taxon>
        <taxon>Neodiplogasteridae</taxon>
        <taxon>Pristionchus</taxon>
    </lineage>
</organism>
<reference evidence="4" key="1">
    <citation type="journal article" date="2008" name="Nat. Genet.">
        <title>The Pristionchus pacificus genome provides a unique perspective on nematode lifestyle and parasitism.</title>
        <authorList>
            <person name="Dieterich C."/>
            <person name="Clifton S.W."/>
            <person name="Schuster L.N."/>
            <person name="Chinwalla A."/>
            <person name="Delehaunty K."/>
            <person name="Dinkelacker I."/>
            <person name="Fulton L."/>
            <person name="Fulton R."/>
            <person name="Godfrey J."/>
            <person name="Minx P."/>
            <person name="Mitreva M."/>
            <person name="Roeseler W."/>
            <person name="Tian H."/>
            <person name="Witte H."/>
            <person name="Yang S.P."/>
            <person name="Wilson R.K."/>
            <person name="Sommer R.J."/>
        </authorList>
    </citation>
    <scope>NUCLEOTIDE SEQUENCE [LARGE SCALE GENOMIC DNA]</scope>
    <source>
        <strain evidence="4">PS312</strain>
    </source>
</reference>
<reference evidence="3" key="2">
    <citation type="submission" date="2022-06" db="UniProtKB">
        <authorList>
            <consortium name="EnsemblMetazoa"/>
        </authorList>
    </citation>
    <scope>IDENTIFICATION</scope>
    <source>
        <strain evidence="3">PS312</strain>
    </source>
</reference>
<evidence type="ECO:0000313" key="4">
    <source>
        <dbReference type="Proteomes" id="UP000005239"/>
    </source>
</evidence>
<dbReference type="GO" id="GO:0007219">
    <property type="term" value="P:Notch signaling pathway"/>
    <property type="evidence" value="ECO:0000318"/>
    <property type="project" value="GO_Central"/>
</dbReference>
<evidence type="ECO:0000256" key="2">
    <source>
        <dbReference type="SAM" id="MobiDB-lite"/>
    </source>
</evidence>
<gene>
    <name evidence="3" type="primary">WBGene00275524</name>
</gene>
<dbReference type="AlphaFoldDB" id="A0A2A6BRV5"/>
<dbReference type="PROSITE" id="PS50215">
    <property type="entry name" value="ADAM_MEPRO"/>
    <property type="match status" value="1"/>
</dbReference>
<dbReference type="InterPro" id="IPR024079">
    <property type="entry name" value="MetalloPept_cat_dom_sf"/>
</dbReference>
<dbReference type="GO" id="GO:0004222">
    <property type="term" value="F:metalloendopeptidase activity"/>
    <property type="evidence" value="ECO:0000318"/>
    <property type="project" value="GO_Central"/>
</dbReference>
<feature type="compositionally biased region" description="Basic and acidic residues" evidence="2">
    <location>
        <begin position="238"/>
        <end position="266"/>
    </location>
</feature>
<dbReference type="InterPro" id="IPR051489">
    <property type="entry name" value="ADAM_Metalloproteinase"/>
</dbReference>
<name>A0A2A6BRV5_PRIPA</name>
<evidence type="ECO:0000313" key="3">
    <source>
        <dbReference type="EnsemblMetazoa" id="PPA37155.1"/>
    </source>
</evidence>
<feature type="region of interest" description="Disordered" evidence="2">
    <location>
        <begin position="193"/>
        <end position="266"/>
    </location>
</feature>
<dbReference type="Gene3D" id="3.40.390.10">
    <property type="entry name" value="Collagenase (Catalytic Domain)"/>
    <property type="match status" value="1"/>
</dbReference>
<proteinExistence type="predicted"/>
<evidence type="ECO:0000256" key="1">
    <source>
        <dbReference type="PROSITE-ProRule" id="PRU00276"/>
    </source>
</evidence>
<feature type="binding site" evidence="1">
    <location>
        <position position="524"/>
    </location>
    <ligand>
        <name>Zn(2+)</name>
        <dbReference type="ChEBI" id="CHEBI:29105"/>
        <note>catalytic</note>
    </ligand>
</feature>
<feature type="compositionally biased region" description="Basic and acidic residues" evidence="2">
    <location>
        <begin position="202"/>
        <end position="231"/>
    </location>
</feature>
<protein>
    <submittedName>
        <fullName evidence="3">Peptidase M12B domain-containing protein</fullName>
    </submittedName>
</protein>
<dbReference type="GO" id="GO:0006509">
    <property type="term" value="P:membrane protein ectodomain proteolysis"/>
    <property type="evidence" value="ECO:0000318"/>
    <property type="project" value="GO_Central"/>
</dbReference>
<comment type="caution">
    <text evidence="1">Lacks conserved residue(s) required for the propagation of feature annotation.</text>
</comment>
<feature type="binding site" evidence="1">
    <location>
        <position position="528"/>
    </location>
    <ligand>
        <name>Zn(2+)</name>
        <dbReference type="ChEBI" id="CHEBI:29105"/>
        <note>catalytic</note>
    </ligand>
</feature>
<dbReference type="InterPro" id="IPR001590">
    <property type="entry name" value="Peptidase_M12B"/>
</dbReference>
<sequence>MPRPCRLFSKMLLASIGAGWEMDKLHCNAEAVDQLRFRRILAAKSEHLAKTPERFFPSIDDSEEKSPSADDFDVIDHKNKQDCRKWNPLLRDFELSVLDAREPLELSLEGPFNFELILRRIAPRSSPFAPDLVVVEDDVPVEVQPHHFLYEGHVEGDPQSRVFGSRIDVFDGHIYLSDGNSYTVQKVTKLRTKGLPGGHSIITRDKRSPAEIKKLEKEEEMREEERQKRSEDEEENEEREKKEREVEDKKRKEDQEKKKMKVEEQRENGKNIKYEDYVKQSEQADKLELRKEGWPAKELLLLDGYYKHKKYNNQVENKRAKICNMHLKIDHKLYKQILTNEGNNDPKKAREEIIAMLYTLMKSVNDIFASTRFFGTRGVQFIIKKISIETQDNDNLSEIILDKDSLELQFNYLARQSQQDHSEFCLVYVFTYALFARKGNGHPLGFSTIAAPFFGELLNPTIMCTREINIIIFAGSQKGVCCSFKPFDRFGRWTNRSYNTGVVMLLLKNGNRLSARSAQRVLAHELGHSLGARHDDETLPENGYLMNPATRSTVLVEYPNMSQFSSYSIYDMSEVLDALESYEPFEPEGKRDYGNKRNCLR</sequence>
<dbReference type="EnsemblMetazoa" id="PPA37155.1">
    <property type="protein sequence ID" value="PPA37155.1"/>
    <property type="gene ID" value="WBGene00275524"/>
</dbReference>
<dbReference type="PANTHER" id="PTHR45702">
    <property type="entry name" value="ADAM10/ADAM17 METALLOPEPTIDASE FAMILY MEMBER"/>
    <property type="match status" value="1"/>
</dbReference>
<keyword evidence="4" id="KW-1185">Reference proteome</keyword>